<dbReference type="Pfam" id="PF07992">
    <property type="entry name" value="Pyr_redox_2"/>
    <property type="match status" value="1"/>
</dbReference>
<comment type="caution">
    <text evidence="7">The sequence shown here is derived from an EMBL/GenBank/DDBJ whole genome shotgun (WGS) entry which is preliminary data.</text>
</comment>
<name>A0A073AY19_9PSEU</name>
<reference evidence="7 8" key="1">
    <citation type="submission" date="2014-06" db="EMBL/GenBank/DDBJ databases">
        <title>Saccharopolyspora rectivirgula DSM-43113 Genome sequencing.</title>
        <authorList>
            <person name="Barrera C."/>
            <person name="Millon L."/>
            <person name="Rognon B."/>
            <person name="Zaugg C."/>
            <person name="Monod M."/>
        </authorList>
    </citation>
    <scope>NUCLEOTIDE SEQUENCE [LARGE SCALE GENOMIC DNA]</scope>
    <source>
        <strain evidence="7 8">DSM 43113</strain>
    </source>
</reference>
<sequence>MSHRIVVLGAGYAGLSAAKRLSALTDAQIVLVNQREEFVHRVRLHQIATGQRLPSPPLRQLLRGTRVQLKIGLVTGIDPENQLVHLGEAAPLHYDTLLYALGSRTGATAAPGVAEHAHTVAELDGALRLREAVEQADTVAVVGGGLTGAETATELAESFPQVKTALFTAGPIGEGLSERGREHVHEVLTRLGVDVHDNTEVTEVGADGLTVPGGHHPADLVVWSAGFQPPPLAAEAGFTTDRHGRIVVDTTLRSVSHPQVYAVGDAAA</sequence>
<keyword evidence="4" id="KW-0274">FAD</keyword>
<dbReference type="InterPro" id="IPR023753">
    <property type="entry name" value="FAD/NAD-binding_dom"/>
</dbReference>
<evidence type="ECO:0000256" key="1">
    <source>
        <dbReference type="ARBA" id="ARBA00001974"/>
    </source>
</evidence>
<dbReference type="GO" id="GO:0019646">
    <property type="term" value="P:aerobic electron transport chain"/>
    <property type="evidence" value="ECO:0007669"/>
    <property type="project" value="TreeGrafter"/>
</dbReference>
<evidence type="ECO:0000259" key="6">
    <source>
        <dbReference type="Pfam" id="PF07992"/>
    </source>
</evidence>
<gene>
    <name evidence="7" type="ORF">GU90_12200</name>
</gene>
<feature type="non-terminal residue" evidence="7">
    <location>
        <position position="268"/>
    </location>
</feature>
<dbReference type="InterPro" id="IPR036188">
    <property type="entry name" value="FAD/NAD-bd_sf"/>
</dbReference>
<dbReference type="PRINTS" id="PR00368">
    <property type="entry name" value="FADPNR"/>
</dbReference>
<evidence type="ECO:0000313" key="8">
    <source>
        <dbReference type="Proteomes" id="UP000031419"/>
    </source>
</evidence>
<evidence type="ECO:0000256" key="3">
    <source>
        <dbReference type="ARBA" id="ARBA00022630"/>
    </source>
</evidence>
<dbReference type="OrthoDB" id="9784880at2"/>
<evidence type="ECO:0000256" key="2">
    <source>
        <dbReference type="ARBA" id="ARBA00005272"/>
    </source>
</evidence>
<dbReference type="InterPro" id="IPR051169">
    <property type="entry name" value="NADH-Q_oxidoreductase"/>
</dbReference>
<dbReference type="RefSeq" id="WP_037343064.1">
    <property type="nucleotide sequence ID" value="NZ_JAJUIW010000025.1"/>
</dbReference>
<protein>
    <recommendedName>
        <fullName evidence="6">FAD/NAD(P)-binding domain-containing protein</fullName>
    </recommendedName>
</protein>
<dbReference type="AlphaFoldDB" id="A0A073AY19"/>
<comment type="cofactor">
    <cofactor evidence="1">
        <name>FAD</name>
        <dbReference type="ChEBI" id="CHEBI:57692"/>
    </cofactor>
</comment>
<dbReference type="Gene3D" id="3.50.50.100">
    <property type="match status" value="1"/>
</dbReference>
<accession>A0A073AY19</accession>
<feature type="domain" description="FAD/NAD(P)-binding" evidence="6">
    <location>
        <begin position="4"/>
        <end position="267"/>
    </location>
</feature>
<keyword evidence="8" id="KW-1185">Reference proteome</keyword>
<evidence type="ECO:0000313" key="7">
    <source>
        <dbReference type="EMBL" id="KEI44216.1"/>
    </source>
</evidence>
<comment type="similarity">
    <text evidence="2">Belongs to the NADH dehydrogenase family.</text>
</comment>
<keyword evidence="3" id="KW-0285">Flavoprotein</keyword>
<dbReference type="Proteomes" id="UP000031419">
    <property type="component" value="Unassembled WGS sequence"/>
</dbReference>
<dbReference type="SUPFAM" id="SSF51905">
    <property type="entry name" value="FAD/NAD(P)-binding domain"/>
    <property type="match status" value="1"/>
</dbReference>
<keyword evidence="5" id="KW-0560">Oxidoreductase</keyword>
<dbReference type="GO" id="GO:0003955">
    <property type="term" value="F:NAD(P)H dehydrogenase (quinone) activity"/>
    <property type="evidence" value="ECO:0007669"/>
    <property type="project" value="TreeGrafter"/>
</dbReference>
<dbReference type="EMBL" id="JNVU01000029">
    <property type="protein sequence ID" value="KEI44216.1"/>
    <property type="molecule type" value="Genomic_DNA"/>
</dbReference>
<dbReference type="PRINTS" id="PR00469">
    <property type="entry name" value="PNDRDTASEII"/>
</dbReference>
<evidence type="ECO:0000256" key="5">
    <source>
        <dbReference type="ARBA" id="ARBA00023002"/>
    </source>
</evidence>
<dbReference type="PANTHER" id="PTHR42913:SF3">
    <property type="entry name" value="64 KDA MITOCHONDRIAL NADH DEHYDROGENASE (EUROFUNG)"/>
    <property type="match status" value="1"/>
</dbReference>
<dbReference type="eggNOG" id="COG1252">
    <property type="taxonomic scope" value="Bacteria"/>
</dbReference>
<dbReference type="STRING" id="28042.GU90_12200"/>
<proteinExistence type="inferred from homology"/>
<dbReference type="PANTHER" id="PTHR42913">
    <property type="entry name" value="APOPTOSIS-INDUCING FACTOR 1"/>
    <property type="match status" value="1"/>
</dbReference>
<organism evidence="7 8">
    <name type="scientific">Saccharopolyspora rectivirgula</name>
    <dbReference type="NCBI Taxonomy" id="28042"/>
    <lineage>
        <taxon>Bacteria</taxon>
        <taxon>Bacillati</taxon>
        <taxon>Actinomycetota</taxon>
        <taxon>Actinomycetes</taxon>
        <taxon>Pseudonocardiales</taxon>
        <taxon>Pseudonocardiaceae</taxon>
        <taxon>Saccharopolyspora</taxon>
    </lineage>
</organism>
<evidence type="ECO:0000256" key="4">
    <source>
        <dbReference type="ARBA" id="ARBA00022827"/>
    </source>
</evidence>